<dbReference type="CDD" id="cd02585">
    <property type="entry name" value="HAD_PMM"/>
    <property type="match status" value="1"/>
</dbReference>
<comment type="caution">
    <text evidence="12">The sequence shown here is derived from an EMBL/GenBank/DDBJ whole genome shotgun (WGS) entry which is preliminary data.</text>
</comment>
<dbReference type="Proteomes" id="UP001465976">
    <property type="component" value="Unassembled WGS sequence"/>
</dbReference>
<accession>A0ABR3FZP5</accession>
<dbReference type="PANTHER" id="PTHR10466:SF0">
    <property type="entry name" value="PHOSPHOMANNOMUTASE"/>
    <property type="match status" value="1"/>
</dbReference>
<name>A0ABR3FZP5_9AGAR</name>
<evidence type="ECO:0000313" key="12">
    <source>
        <dbReference type="EMBL" id="KAL0580605.1"/>
    </source>
</evidence>
<comment type="subcellular location">
    <subcellularLocation>
        <location evidence="1 11">Cytoplasm</location>
    </subcellularLocation>
</comment>
<keyword evidence="8" id="KW-0479">Metal-binding</keyword>
<comment type="function">
    <text evidence="11">Involved in the synthesis of the GDP-mannose and dolichol-phosphate-mannose required for a number of critical mannosyl transfer reactions.</text>
</comment>
<evidence type="ECO:0000256" key="9">
    <source>
        <dbReference type="ARBA" id="ARBA00022842"/>
    </source>
</evidence>
<keyword evidence="9" id="KW-0460">Magnesium</keyword>
<evidence type="ECO:0000256" key="5">
    <source>
        <dbReference type="ARBA" id="ARBA00011738"/>
    </source>
</evidence>
<evidence type="ECO:0000313" key="13">
    <source>
        <dbReference type="Proteomes" id="UP001465976"/>
    </source>
</evidence>
<comment type="similarity">
    <text evidence="3">Belongs to the glycosyltransferase 32 family.</text>
</comment>
<dbReference type="Pfam" id="PF03332">
    <property type="entry name" value="PMM"/>
    <property type="match status" value="1"/>
</dbReference>
<dbReference type="SUPFAM" id="SSF53448">
    <property type="entry name" value="Nucleotide-diphospho-sugar transferases"/>
    <property type="match status" value="1"/>
</dbReference>
<evidence type="ECO:0000256" key="8">
    <source>
        <dbReference type="ARBA" id="ARBA00022723"/>
    </source>
</evidence>
<dbReference type="SFLD" id="SFLDG01143">
    <property type="entry name" value="C2.B.3:_Phosphomannomutase_Lik"/>
    <property type="match status" value="1"/>
</dbReference>
<proteinExistence type="inferred from homology"/>
<evidence type="ECO:0000256" key="7">
    <source>
        <dbReference type="ARBA" id="ARBA00022490"/>
    </source>
</evidence>
<evidence type="ECO:0000256" key="3">
    <source>
        <dbReference type="ARBA" id="ARBA00009003"/>
    </source>
</evidence>
<comment type="catalytic activity">
    <reaction evidence="11">
        <text>alpha-D-mannose 1-phosphate = D-mannose 6-phosphate</text>
        <dbReference type="Rhea" id="RHEA:11140"/>
        <dbReference type="ChEBI" id="CHEBI:58409"/>
        <dbReference type="ChEBI" id="CHEBI:58735"/>
        <dbReference type="EC" id="5.4.2.8"/>
    </reaction>
</comment>
<evidence type="ECO:0000256" key="10">
    <source>
        <dbReference type="ARBA" id="ARBA00023235"/>
    </source>
</evidence>
<evidence type="ECO:0000256" key="6">
    <source>
        <dbReference type="ARBA" id="ARBA00012730"/>
    </source>
</evidence>
<dbReference type="NCBIfam" id="TIGR01484">
    <property type="entry name" value="HAD-SF-IIB"/>
    <property type="match status" value="1"/>
</dbReference>
<evidence type="ECO:0000256" key="2">
    <source>
        <dbReference type="ARBA" id="ARBA00004699"/>
    </source>
</evidence>
<dbReference type="InterPro" id="IPR006379">
    <property type="entry name" value="HAD-SF_hydro_IIB"/>
</dbReference>
<evidence type="ECO:0000256" key="11">
    <source>
        <dbReference type="RuleBase" id="RU361118"/>
    </source>
</evidence>
<gene>
    <name evidence="12" type="ORF">V5O48_001430</name>
</gene>
<dbReference type="PANTHER" id="PTHR10466">
    <property type="entry name" value="PHOSPHOMANNOMUTASE"/>
    <property type="match status" value="1"/>
</dbReference>
<dbReference type="EC" id="5.4.2.8" evidence="6 11"/>
<dbReference type="SFLD" id="SFLDS00003">
    <property type="entry name" value="Haloacid_Dehalogenase"/>
    <property type="match status" value="1"/>
</dbReference>
<dbReference type="Gene3D" id="3.30.1240.20">
    <property type="match status" value="1"/>
</dbReference>
<dbReference type="SFLD" id="SFLDG01140">
    <property type="entry name" value="C2.B:_Phosphomannomutase_and_P"/>
    <property type="match status" value="1"/>
</dbReference>
<dbReference type="Pfam" id="PF04488">
    <property type="entry name" value="Gly_transf_sug"/>
    <property type="match status" value="1"/>
</dbReference>
<evidence type="ECO:0000256" key="4">
    <source>
        <dbReference type="ARBA" id="ARBA00009736"/>
    </source>
</evidence>
<comment type="pathway">
    <text evidence="2 11">Nucleotide-sugar biosynthesis; GDP-alpha-D-mannose biosynthesis; alpha-D-mannose 1-phosphate from D-fructose 6-phosphate: step 2/2.</text>
</comment>
<comment type="similarity">
    <text evidence="4 11">Belongs to the eukaryotic PMM family.</text>
</comment>
<sequence length="607" mass="69098">MEGNEVQAGMTLEFGLDCYDLAGTIRSPPSSAPDNARTPGDQRIQFHTYWRYDLAPFGARQEWMLKSFFATQNIHTSRLILWSNGDLSGNPILSKYAKRFPDAFVLKIVDIPMLAVGTVLEGSHLLKSTDKKAWLDGDLIRLLLLWNYGGVWVDMDSLLTRDLTPLLEHEFVTQWDCYDKKYSPLNGALMRFRQHSAYLCEAFHIMRTDTPPRPGSTDWGSILYLKLYRRLIAASVPPFKILPFCFSDGRSCRLDNRLPDPFVADAAKGKWTFGLGMEEGGPLDKVLGNIFGVHLHNQWDKEFPKGGWVERLLLNRYEGKLLVRDGELINISLLLPRPLPRSHFEMVSSAFADRPYKKLVLFDVDVPLTLARQVAHPDIIKTLRELRKKVAIGFVGGSDLAKISGQLTGDGFNAIQDFDYAFGENGLTAYKMGKQLESQSFIKFVGEEKYKPLVNFILHYIADLDIPIKRGTFVEFRTGMINVSPIGRNATIAERIEFQAYDKVHGIRAAFIKVLKEKFPDYGLTYSIGGQISFDIFPHGWDKTYALRHVEDEGFEEIHFVGDNTQEACLFRWRGGNDYEIYSDPRTIGHTVTHFTETIQLLKELFP</sequence>
<dbReference type="Gene3D" id="3.90.550.20">
    <property type="match status" value="1"/>
</dbReference>
<evidence type="ECO:0000256" key="1">
    <source>
        <dbReference type="ARBA" id="ARBA00004496"/>
    </source>
</evidence>
<dbReference type="InterPro" id="IPR043169">
    <property type="entry name" value="PMM_cap"/>
</dbReference>
<dbReference type="Gene3D" id="3.40.50.1000">
    <property type="entry name" value="HAD superfamily/HAD-like"/>
    <property type="match status" value="1"/>
</dbReference>
<dbReference type="SFLD" id="SFLDF00445">
    <property type="entry name" value="alpha-phosphomannomutase"/>
    <property type="match status" value="1"/>
</dbReference>
<keyword evidence="13" id="KW-1185">Reference proteome</keyword>
<protein>
    <recommendedName>
        <fullName evidence="6 11">Phosphomannomutase</fullName>
        <ecNumber evidence="6 11">5.4.2.8</ecNumber>
    </recommendedName>
</protein>
<dbReference type="InterPro" id="IPR029044">
    <property type="entry name" value="Nucleotide-diphossugar_trans"/>
</dbReference>
<keyword evidence="10 11" id="KW-0413">Isomerase</keyword>
<dbReference type="EMBL" id="JBAHYK010000027">
    <property type="protein sequence ID" value="KAL0580605.1"/>
    <property type="molecule type" value="Genomic_DNA"/>
</dbReference>
<reference evidence="12 13" key="1">
    <citation type="submission" date="2024-02" db="EMBL/GenBank/DDBJ databases">
        <title>A draft genome for the cacao thread blight pathogen Marasmius crinis-equi.</title>
        <authorList>
            <person name="Cohen S.P."/>
            <person name="Baruah I.K."/>
            <person name="Amoako-Attah I."/>
            <person name="Bukari Y."/>
            <person name="Meinhardt L.W."/>
            <person name="Bailey B.A."/>
        </authorList>
    </citation>
    <scope>NUCLEOTIDE SEQUENCE [LARGE SCALE GENOMIC DNA]</scope>
    <source>
        <strain evidence="12 13">GH-76</strain>
    </source>
</reference>
<dbReference type="InterPro" id="IPR005002">
    <property type="entry name" value="PMM"/>
</dbReference>
<dbReference type="InterPro" id="IPR036412">
    <property type="entry name" value="HAD-like_sf"/>
</dbReference>
<dbReference type="SUPFAM" id="SSF56784">
    <property type="entry name" value="HAD-like"/>
    <property type="match status" value="1"/>
</dbReference>
<comment type="subunit">
    <text evidence="5 11">Homodimer.</text>
</comment>
<keyword evidence="7 11" id="KW-0963">Cytoplasm</keyword>
<organism evidence="12 13">
    <name type="scientific">Marasmius crinis-equi</name>
    <dbReference type="NCBI Taxonomy" id="585013"/>
    <lineage>
        <taxon>Eukaryota</taxon>
        <taxon>Fungi</taxon>
        <taxon>Dikarya</taxon>
        <taxon>Basidiomycota</taxon>
        <taxon>Agaricomycotina</taxon>
        <taxon>Agaricomycetes</taxon>
        <taxon>Agaricomycetidae</taxon>
        <taxon>Agaricales</taxon>
        <taxon>Marasmiineae</taxon>
        <taxon>Marasmiaceae</taxon>
        <taxon>Marasmius</taxon>
    </lineage>
</organism>
<dbReference type="InterPro" id="IPR023214">
    <property type="entry name" value="HAD_sf"/>
</dbReference>
<dbReference type="InterPro" id="IPR007577">
    <property type="entry name" value="GlycoTrfase_DXD_sugar-bd_CS"/>
</dbReference>